<organism evidence="2 3">
    <name type="scientific">Paractinoplanes tereljensis</name>
    <dbReference type="NCBI Taxonomy" id="571912"/>
    <lineage>
        <taxon>Bacteria</taxon>
        <taxon>Bacillati</taxon>
        <taxon>Actinomycetota</taxon>
        <taxon>Actinomycetes</taxon>
        <taxon>Micromonosporales</taxon>
        <taxon>Micromonosporaceae</taxon>
        <taxon>Paractinoplanes</taxon>
    </lineage>
</organism>
<sequence>MNTTGWRCVAGVVAVAALFLGGCASGAASAPVVPASATPSTPADNGVAALEPAAIFDRAKAALTEAKTFRLKGFVTADGTVTGMDLEVRGSDVRGILTRNKTKVEMLTVGKNAYIRPDYAFWKASLGDASLAKASVAKVKGRWIQVSPTDKNFAGMLGVADVNKLLDGSGGWIKQYVTKVGANRALMVSQVDSRHSTLYVAVDGPAYPLRLQGPTEAAGSLTFSDFGAAFADLKAPPASTVINFNELLG</sequence>
<protein>
    <recommendedName>
        <fullName evidence="4">Lipoprotein</fullName>
    </recommendedName>
</protein>
<evidence type="ECO:0000256" key="1">
    <source>
        <dbReference type="SAM" id="SignalP"/>
    </source>
</evidence>
<feature type="chain" id="PRO_5038788598" description="Lipoprotein" evidence="1">
    <location>
        <begin position="31"/>
        <end position="249"/>
    </location>
</feature>
<dbReference type="EMBL" id="BOMY01000023">
    <property type="protein sequence ID" value="GIF20900.1"/>
    <property type="molecule type" value="Genomic_DNA"/>
</dbReference>
<evidence type="ECO:0000313" key="3">
    <source>
        <dbReference type="Proteomes" id="UP000623608"/>
    </source>
</evidence>
<reference evidence="2" key="1">
    <citation type="submission" date="2021-01" db="EMBL/GenBank/DDBJ databases">
        <title>Whole genome shotgun sequence of Actinoplanes tereljensis NBRC 105297.</title>
        <authorList>
            <person name="Komaki H."/>
            <person name="Tamura T."/>
        </authorList>
    </citation>
    <scope>NUCLEOTIDE SEQUENCE</scope>
    <source>
        <strain evidence="2">NBRC 105297</strain>
    </source>
</reference>
<gene>
    <name evidence="2" type="ORF">Ate02nite_36300</name>
</gene>
<keyword evidence="3" id="KW-1185">Reference proteome</keyword>
<dbReference type="AlphaFoldDB" id="A0A919TU04"/>
<accession>A0A919TU04</accession>
<name>A0A919TU04_9ACTN</name>
<comment type="caution">
    <text evidence="2">The sequence shown here is derived from an EMBL/GenBank/DDBJ whole genome shotgun (WGS) entry which is preliminary data.</text>
</comment>
<proteinExistence type="predicted"/>
<feature type="signal peptide" evidence="1">
    <location>
        <begin position="1"/>
        <end position="30"/>
    </location>
</feature>
<keyword evidence="1" id="KW-0732">Signal</keyword>
<evidence type="ECO:0008006" key="4">
    <source>
        <dbReference type="Google" id="ProtNLM"/>
    </source>
</evidence>
<dbReference type="PROSITE" id="PS51257">
    <property type="entry name" value="PROKAR_LIPOPROTEIN"/>
    <property type="match status" value="1"/>
</dbReference>
<evidence type="ECO:0000313" key="2">
    <source>
        <dbReference type="EMBL" id="GIF20900.1"/>
    </source>
</evidence>
<dbReference type="Proteomes" id="UP000623608">
    <property type="component" value="Unassembled WGS sequence"/>
</dbReference>